<evidence type="ECO:0000313" key="2">
    <source>
        <dbReference type="Proteomes" id="UP000198131"/>
    </source>
</evidence>
<keyword evidence="2" id="KW-1185">Reference proteome</keyword>
<dbReference type="Proteomes" id="UP000198131">
    <property type="component" value="Unassembled WGS sequence"/>
</dbReference>
<accession>A0A212TA75</accession>
<proteinExistence type="predicted"/>
<name>A0A212TA75_9BACT</name>
<dbReference type="EMBL" id="FYEW01000001">
    <property type="protein sequence ID" value="SNC62760.1"/>
    <property type="molecule type" value="Genomic_DNA"/>
</dbReference>
<sequence length="65" mass="7451">MNAVAPVSTTTPQLSLRHRAWVALYSIANCPNSRAEILRINNVTENDLAEYEDSWLRMRRRQPPG</sequence>
<dbReference type="AlphaFoldDB" id="A0A212TA75"/>
<organism evidence="1 2">
    <name type="scientific">Hymenobacter gelipurpurascens</name>
    <dbReference type="NCBI Taxonomy" id="89968"/>
    <lineage>
        <taxon>Bacteria</taxon>
        <taxon>Pseudomonadati</taxon>
        <taxon>Bacteroidota</taxon>
        <taxon>Cytophagia</taxon>
        <taxon>Cytophagales</taxon>
        <taxon>Hymenobacteraceae</taxon>
        <taxon>Hymenobacter</taxon>
    </lineage>
</organism>
<reference evidence="2" key="1">
    <citation type="submission" date="2017-06" db="EMBL/GenBank/DDBJ databases">
        <authorList>
            <person name="Varghese N."/>
            <person name="Submissions S."/>
        </authorList>
    </citation>
    <scope>NUCLEOTIDE SEQUENCE [LARGE SCALE GENOMIC DNA]</scope>
    <source>
        <strain evidence="2">DSM 11116</strain>
    </source>
</reference>
<gene>
    <name evidence="1" type="ORF">SAMN06265337_0736</name>
</gene>
<protein>
    <submittedName>
        <fullName evidence="1">Uncharacterized protein</fullName>
    </submittedName>
</protein>
<evidence type="ECO:0000313" key="1">
    <source>
        <dbReference type="EMBL" id="SNC62760.1"/>
    </source>
</evidence>